<name>A0A1G2FB55_9BACT</name>
<dbReference type="AlphaFoldDB" id="A0A1G2FB55"/>
<evidence type="ECO:0000313" key="5">
    <source>
        <dbReference type="EMBL" id="OGZ35306.1"/>
    </source>
</evidence>
<sequence length="537" mass="61450">MKSIFLKKILVMSAILGIQGFFLYAFYINEGLIFNFKTSYLTKVYLPSYIQSLNNLKLKTGNYLVSVASVFNFNTVYSENIFSGDSQYAKSIPVLLYHGIIENADGSNILLEDFKDQMFALKKAGWETITLDDFYAFMRDKKELPDKSFLLTFDDGRKDSYYPVDPILNALDYNAVIFVITKYSLEDKSGNFYLSKKELKQMAKSGRWEIEAHTREGHDIYKISQDGKQGHYYSNKLWLDDKNRLETEEEFVNRIKSDFISAKSDIEQGLGVEVISFAFPFGDFGQDSVNFPEAEPIISDLAKSIYSTAFYQVWPGKDFSFNYPKENQFLIKRIEVRSYWSSDNLLKVLDTAKAKSLPYFDNFGDYNGWVKKWGRILFDDNGLKIMSLEDSTGAVTILEGSYDWSNYLFNSKIYFNKGETFSILGRFLNDDNFVACVFSNKSIKIEQVLNGNKKIIAEQQGDFQLIGGVYNAGIALKGGAVNCYLDNYLDNEITITSLGSYNLDPLLDFGGIGFKIWDPQFNNSEMIIKEVSIKEIK</sequence>
<keyword evidence="3" id="KW-1133">Transmembrane helix</keyword>
<dbReference type="GO" id="GO:0005975">
    <property type="term" value="P:carbohydrate metabolic process"/>
    <property type="evidence" value="ECO:0007669"/>
    <property type="project" value="InterPro"/>
</dbReference>
<organism evidence="5 6">
    <name type="scientific">Candidatus Portnoybacteria bacterium RIFCSPHIGHO2_01_FULL_40_12b</name>
    <dbReference type="NCBI Taxonomy" id="1801994"/>
    <lineage>
        <taxon>Bacteria</taxon>
        <taxon>Candidatus Portnoyibacteriota</taxon>
    </lineage>
</organism>
<dbReference type="EMBL" id="MHMY01000012">
    <property type="protein sequence ID" value="OGZ35306.1"/>
    <property type="molecule type" value="Genomic_DNA"/>
</dbReference>
<dbReference type="Gene3D" id="3.20.20.370">
    <property type="entry name" value="Glycoside hydrolase/deacetylase"/>
    <property type="match status" value="1"/>
</dbReference>
<evidence type="ECO:0000313" key="6">
    <source>
        <dbReference type="Proteomes" id="UP000176974"/>
    </source>
</evidence>
<feature type="transmembrane region" description="Helical" evidence="3">
    <location>
        <begin position="9"/>
        <end position="27"/>
    </location>
</feature>
<protein>
    <recommendedName>
        <fullName evidence="4">NodB homology domain-containing protein</fullName>
    </recommendedName>
</protein>
<dbReference type="SUPFAM" id="SSF88713">
    <property type="entry name" value="Glycoside hydrolase/deacetylase"/>
    <property type="match status" value="1"/>
</dbReference>
<reference evidence="5 6" key="1">
    <citation type="journal article" date="2016" name="Nat. Commun.">
        <title>Thousands of microbial genomes shed light on interconnected biogeochemical processes in an aquifer system.</title>
        <authorList>
            <person name="Anantharaman K."/>
            <person name="Brown C.T."/>
            <person name="Hug L.A."/>
            <person name="Sharon I."/>
            <person name="Castelle C.J."/>
            <person name="Probst A.J."/>
            <person name="Thomas B.C."/>
            <person name="Singh A."/>
            <person name="Wilkins M.J."/>
            <person name="Karaoz U."/>
            <person name="Brodie E.L."/>
            <person name="Williams K.H."/>
            <person name="Hubbard S.S."/>
            <person name="Banfield J.F."/>
        </authorList>
    </citation>
    <scope>NUCLEOTIDE SEQUENCE [LARGE SCALE GENOMIC DNA]</scope>
</reference>
<evidence type="ECO:0000259" key="4">
    <source>
        <dbReference type="Pfam" id="PF01522"/>
    </source>
</evidence>
<comment type="caution">
    <text evidence="5">The sequence shown here is derived from an EMBL/GenBank/DDBJ whole genome shotgun (WGS) entry which is preliminary data.</text>
</comment>
<keyword evidence="3" id="KW-0472">Membrane</keyword>
<keyword evidence="3" id="KW-0812">Transmembrane</keyword>
<dbReference type="PANTHER" id="PTHR34216">
    <property type="match status" value="1"/>
</dbReference>
<keyword evidence="2" id="KW-0732">Signal</keyword>
<dbReference type="PANTHER" id="PTHR34216:SF3">
    <property type="entry name" value="POLY-BETA-1,6-N-ACETYL-D-GLUCOSAMINE N-DEACETYLASE"/>
    <property type="match status" value="1"/>
</dbReference>
<dbReference type="GO" id="GO:0005576">
    <property type="term" value="C:extracellular region"/>
    <property type="evidence" value="ECO:0007669"/>
    <property type="project" value="UniProtKB-SubCell"/>
</dbReference>
<dbReference type="InterPro" id="IPR002509">
    <property type="entry name" value="NODB_dom"/>
</dbReference>
<evidence type="ECO:0000256" key="2">
    <source>
        <dbReference type="ARBA" id="ARBA00022729"/>
    </source>
</evidence>
<dbReference type="Proteomes" id="UP000176974">
    <property type="component" value="Unassembled WGS sequence"/>
</dbReference>
<proteinExistence type="predicted"/>
<gene>
    <name evidence="5" type="ORF">A2815_02335</name>
</gene>
<comment type="subcellular location">
    <subcellularLocation>
        <location evidence="1">Secreted</location>
    </subcellularLocation>
</comment>
<dbReference type="InterPro" id="IPR051398">
    <property type="entry name" value="Polysacch_Deacetylase"/>
</dbReference>
<dbReference type="Gene3D" id="2.60.120.560">
    <property type="entry name" value="Exo-inulinase, domain 1"/>
    <property type="match status" value="1"/>
</dbReference>
<accession>A0A1G2FB55</accession>
<feature type="domain" description="NodB homology" evidence="4">
    <location>
        <begin position="142"/>
        <end position="289"/>
    </location>
</feature>
<dbReference type="InterPro" id="IPR011330">
    <property type="entry name" value="Glyco_hydro/deAcase_b/a-brl"/>
</dbReference>
<evidence type="ECO:0000256" key="3">
    <source>
        <dbReference type="SAM" id="Phobius"/>
    </source>
</evidence>
<evidence type="ECO:0000256" key="1">
    <source>
        <dbReference type="ARBA" id="ARBA00004613"/>
    </source>
</evidence>
<dbReference type="Pfam" id="PF01522">
    <property type="entry name" value="Polysacc_deac_1"/>
    <property type="match status" value="1"/>
</dbReference>
<dbReference type="GO" id="GO:0016810">
    <property type="term" value="F:hydrolase activity, acting on carbon-nitrogen (but not peptide) bonds"/>
    <property type="evidence" value="ECO:0007669"/>
    <property type="project" value="InterPro"/>
</dbReference>